<dbReference type="Pfam" id="PF00027">
    <property type="entry name" value="cNMP_binding"/>
    <property type="match status" value="1"/>
</dbReference>
<organism evidence="2 3">
    <name type="scientific">Geitlerinema calcuttense NRMC-F 0142</name>
    <dbReference type="NCBI Taxonomy" id="2922238"/>
    <lineage>
        <taxon>Bacteria</taxon>
        <taxon>Bacillati</taxon>
        <taxon>Cyanobacteriota</taxon>
        <taxon>Cyanophyceae</taxon>
        <taxon>Geitlerinematales</taxon>
        <taxon>Geitlerinemataceae</taxon>
        <taxon>Geitlerinema</taxon>
    </lineage>
</organism>
<dbReference type="InterPro" id="IPR050397">
    <property type="entry name" value="Env_Response_Regulators"/>
</dbReference>
<dbReference type="InterPro" id="IPR000595">
    <property type="entry name" value="cNMP-bd_dom"/>
</dbReference>
<protein>
    <submittedName>
        <fullName evidence="2">Cyclic nucleotide-binding domain-containing protein</fullName>
    </submittedName>
</protein>
<name>A0ABT7LW50_9CYAN</name>
<dbReference type="InterPro" id="IPR014710">
    <property type="entry name" value="RmlC-like_jellyroll"/>
</dbReference>
<dbReference type="SUPFAM" id="SSF51206">
    <property type="entry name" value="cAMP-binding domain-like"/>
    <property type="match status" value="1"/>
</dbReference>
<dbReference type="InterPro" id="IPR018490">
    <property type="entry name" value="cNMP-bd_dom_sf"/>
</dbReference>
<dbReference type="SMART" id="SM00100">
    <property type="entry name" value="cNMP"/>
    <property type="match status" value="1"/>
</dbReference>
<dbReference type="PANTHER" id="PTHR24567">
    <property type="entry name" value="CRP FAMILY TRANSCRIPTIONAL REGULATORY PROTEIN"/>
    <property type="match status" value="1"/>
</dbReference>
<gene>
    <name evidence="2" type="ORF">QQ055_02085</name>
</gene>
<dbReference type="EMBL" id="JASVEJ010000007">
    <property type="protein sequence ID" value="MDL5056263.1"/>
    <property type="molecule type" value="Genomic_DNA"/>
</dbReference>
<comment type="caution">
    <text evidence="2">The sequence shown here is derived from an EMBL/GenBank/DDBJ whole genome shotgun (WGS) entry which is preliminary data.</text>
</comment>
<dbReference type="Gene3D" id="2.60.120.10">
    <property type="entry name" value="Jelly Rolls"/>
    <property type="match status" value="1"/>
</dbReference>
<sequence>MLNPAKTVEIYQRSEPKTFAAGETIFEVGRPKDYMYGVLEGEVELWVNGTPIETIQAGDVFGEGALVHPSGSRASTAIAKTDCKLAYLDEERFLFAIQETPVFALQVMRSFSDRLRRLKGAV</sequence>
<dbReference type="PRINTS" id="PR00103">
    <property type="entry name" value="CAMPKINASE"/>
</dbReference>
<dbReference type="RefSeq" id="WP_286004156.1">
    <property type="nucleotide sequence ID" value="NZ_JASVEJ010000007.1"/>
</dbReference>
<accession>A0ABT7LW50</accession>
<proteinExistence type="predicted"/>
<reference evidence="2 3" key="1">
    <citation type="submission" date="2023-06" db="EMBL/GenBank/DDBJ databases">
        <title>Whole genome sequence of Oscillatoria calcuttensis NRMC-F 0142.</title>
        <authorList>
            <person name="Shakena Fathima T."/>
            <person name="Muralitharan G."/>
            <person name="Thajuddin N."/>
        </authorList>
    </citation>
    <scope>NUCLEOTIDE SEQUENCE [LARGE SCALE GENOMIC DNA]</scope>
    <source>
        <strain evidence="2 3">NRMC-F 0142</strain>
    </source>
</reference>
<evidence type="ECO:0000313" key="3">
    <source>
        <dbReference type="Proteomes" id="UP001230986"/>
    </source>
</evidence>
<dbReference type="CDD" id="cd00038">
    <property type="entry name" value="CAP_ED"/>
    <property type="match status" value="1"/>
</dbReference>
<keyword evidence="3" id="KW-1185">Reference proteome</keyword>
<dbReference type="PANTHER" id="PTHR24567:SF26">
    <property type="entry name" value="REGULATORY PROTEIN YEIL"/>
    <property type="match status" value="1"/>
</dbReference>
<evidence type="ECO:0000313" key="2">
    <source>
        <dbReference type="EMBL" id="MDL5056263.1"/>
    </source>
</evidence>
<dbReference type="Proteomes" id="UP001230986">
    <property type="component" value="Unassembled WGS sequence"/>
</dbReference>
<feature type="domain" description="Cyclic nucleotide-binding" evidence="1">
    <location>
        <begin position="1"/>
        <end position="114"/>
    </location>
</feature>
<dbReference type="PROSITE" id="PS50042">
    <property type="entry name" value="CNMP_BINDING_3"/>
    <property type="match status" value="1"/>
</dbReference>
<evidence type="ECO:0000259" key="1">
    <source>
        <dbReference type="PROSITE" id="PS50042"/>
    </source>
</evidence>